<dbReference type="InterPro" id="IPR013325">
    <property type="entry name" value="RNA_pol_sigma_r2"/>
</dbReference>
<evidence type="ECO:0000256" key="3">
    <source>
        <dbReference type="ARBA" id="ARBA00023015"/>
    </source>
</evidence>
<dbReference type="InterPro" id="IPR036388">
    <property type="entry name" value="WH-like_DNA-bd_sf"/>
</dbReference>
<comment type="caution">
    <text evidence="8">The sequence shown here is derived from an EMBL/GenBank/DDBJ whole genome shotgun (WGS) entry which is preliminary data.</text>
</comment>
<dbReference type="InterPro" id="IPR007627">
    <property type="entry name" value="RNA_pol_sigma70_r2"/>
</dbReference>
<dbReference type="Proteomes" id="UP001500503">
    <property type="component" value="Unassembled WGS sequence"/>
</dbReference>
<accession>A0ABP8QNB5</accession>
<feature type="domain" description="RNA polymerase sigma-70 region 2" evidence="6">
    <location>
        <begin position="15"/>
        <end position="76"/>
    </location>
</feature>
<evidence type="ECO:0000256" key="4">
    <source>
        <dbReference type="ARBA" id="ARBA00023082"/>
    </source>
</evidence>
<dbReference type="InterPro" id="IPR013324">
    <property type="entry name" value="RNA_pol_sigma_r3/r4-like"/>
</dbReference>
<feature type="domain" description="RNA polymerase sigma factor 70 region 4 type 2" evidence="7">
    <location>
        <begin position="107"/>
        <end position="156"/>
    </location>
</feature>
<dbReference type="SUPFAM" id="SSF88659">
    <property type="entry name" value="Sigma3 and sigma4 domains of RNA polymerase sigma factors"/>
    <property type="match status" value="1"/>
</dbReference>
<dbReference type="PANTHER" id="PTHR30173">
    <property type="entry name" value="SIGMA 19 FACTOR"/>
    <property type="match status" value="1"/>
</dbReference>
<dbReference type="Pfam" id="PF08281">
    <property type="entry name" value="Sigma70_r4_2"/>
    <property type="match status" value="1"/>
</dbReference>
<protein>
    <submittedName>
        <fullName evidence="8">Sigma-70 family RNA polymerase sigma factor</fullName>
    </submittedName>
</protein>
<dbReference type="Gene3D" id="1.10.10.10">
    <property type="entry name" value="Winged helix-like DNA-binding domain superfamily/Winged helix DNA-binding domain"/>
    <property type="match status" value="1"/>
</dbReference>
<evidence type="ECO:0000313" key="9">
    <source>
        <dbReference type="Proteomes" id="UP001500503"/>
    </source>
</evidence>
<keyword evidence="3" id="KW-0805">Transcription regulation</keyword>
<keyword evidence="4" id="KW-0731">Sigma factor</keyword>
<evidence type="ECO:0000313" key="8">
    <source>
        <dbReference type="EMBL" id="GAA4506835.1"/>
    </source>
</evidence>
<evidence type="ECO:0000256" key="2">
    <source>
        <dbReference type="ARBA" id="ARBA00011344"/>
    </source>
</evidence>
<proteinExistence type="inferred from homology"/>
<dbReference type="InterPro" id="IPR032710">
    <property type="entry name" value="NTF2-like_dom_sf"/>
</dbReference>
<evidence type="ECO:0000259" key="7">
    <source>
        <dbReference type="Pfam" id="PF08281"/>
    </source>
</evidence>
<dbReference type="Pfam" id="PF04542">
    <property type="entry name" value="Sigma70_r2"/>
    <property type="match status" value="1"/>
</dbReference>
<dbReference type="Gene3D" id="1.10.1740.10">
    <property type="match status" value="1"/>
</dbReference>
<gene>
    <name evidence="8" type="ORF">GCM10023191_064510</name>
</gene>
<dbReference type="SUPFAM" id="SSF88946">
    <property type="entry name" value="Sigma2 domain of RNA polymerase sigma factors"/>
    <property type="match status" value="1"/>
</dbReference>
<reference evidence="9" key="1">
    <citation type="journal article" date="2019" name="Int. J. Syst. Evol. Microbiol.">
        <title>The Global Catalogue of Microorganisms (GCM) 10K type strain sequencing project: providing services to taxonomists for standard genome sequencing and annotation.</title>
        <authorList>
            <consortium name="The Broad Institute Genomics Platform"/>
            <consortium name="The Broad Institute Genome Sequencing Center for Infectious Disease"/>
            <person name="Wu L."/>
            <person name="Ma J."/>
        </authorList>
    </citation>
    <scope>NUCLEOTIDE SEQUENCE [LARGE SCALE GENOMIC DNA]</scope>
    <source>
        <strain evidence="9">JCM 17933</strain>
    </source>
</reference>
<evidence type="ECO:0000256" key="1">
    <source>
        <dbReference type="ARBA" id="ARBA00010641"/>
    </source>
</evidence>
<dbReference type="Gene3D" id="3.10.450.50">
    <property type="match status" value="1"/>
</dbReference>
<name>A0ABP8QNB5_9ACTN</name>
<sequence>METEVRLAERFDADRGHLRAVAYRMLGSLDEADDAVQETWLRASRTDIGEIANVTGWLTTIIGRICLDMLRARRRRGEEFTAEPLAATASGAGPEEEAVLAESVGLALLVVLDTLGPAERVAFVLHDLFAVPFTDVAAILERSPVAAKKLASRARGRVRGAPAVPPADLMRQREVVGAFLAASRAGDLEALLAVLAPDVVRRTDRVAPGGEAEVRGARRIAEETLTNTARARVAALALVDGEIGLVVAPRGRLLLVLRPKVDGDRVTFVDVIGDPARLRGLRIASPPGRDIENSR</sequence>
<keyword evidence="9" id="KW-1185">Reference proteome</keyword>
<dbReference type="InterPro" id="IPR013249">
    <property type="entry name" value="RNA_pol_sigma70_r4_t2"/>
</dbReference>
<evidence type="ECO:0000256" key="5">
    <source>
        <dbReference type="ARBA" id="ARBA00023163"/>
    </source>
</evidence>
<dbReference type="RefSeq" id="WP_345470244.1">
    <property type="nucleotide sequence ID" value="NZ_BAABHF010000039.1"/>
</dbReference>
<dbReference type="NCBIfam" id="TIGR02937">
    <property type="entry name" value="sigma70-ECF"/>
    <property type="match status" value="1"/>
</dbReference>
<dbReference type="PANTHER" id="PTHR30173:SF43">
    <property type="entry name" value="ECF RNA POLYMERASE SIGMA FACTOR SIGI-RELATED"/>
    <property type="match status" value="1"/>
</dbReference>
<organism evidence="8 9">
    <name type="scientific">Actinoallomurus oryzae</name>
    <dbReference type="NCBI Taxonomy" id="502180"/>
    <lineage>
        <taxon>Bacteria</taxon>
        <taxon>Bacillati</taxon>
        <taxon>Actinomycetota</taxon>
        <taxon>Actinomycetes</taxon>
        <taxon>Streptosporangiales</taxon>
        <taxon>Thermomonosporaceae</taxon>
        <taxon>Actinoallomurus</taxon>
    </lineage>
</organism>
<dbReference type="SUPFAM" id="SSF54427">
    <property type="entry name" value="NTF2-like"/>
    <property type="match status" value="1"/>
</dbReference>
<dbReference type="InterPro" id="IPR052704">
    <property type="entry name" value="ECF_Sigma-70_Domain"/>
</dbReference>
<comment type="subunit">
    <text evidence="2">Interacts transiently with the RNA polymerase catalytic core formed by RpoA, RpoB, RpoC and RpoZ (2 alpha, 1 beta, 1 beta' and 1 omega subunit) to form the RNA polymerase holoenzyme that can initiate transcription.</text>
</comment>
<dbReference type="EMBL" id="BAABHF010000039">
    <property type="protein sequence ID" value="GAA4506835.1"/>
    <property type="molecule type" value="Genomic_DNA"/>
</dbReference>
<dbReference type="InterPro" id="IPR014284">
    <property type="entry name" value="RNA_pol_sigma-70_dom"/>
</dbReference>
<keyword evidence="5" id="KW-0804">Transcription</keyword>
<comment type="similarity">
    <text evidence="1">Belongs to the sigma-70 factor family. ECF subfamily.</text>
</comment>
<evidence type="ECO:0000259" key="6">
    <source>
        <dbReference type="Pfam" id="PF04542"/>
    </source>
</evidence>